<keyword evidence="2" id="KW-1185">Reference proteome</keyword>
<name>A0ACB8TE93_9AGAM</name>
<evidence type="ECO:0000313" key="2">
    <source>
        <dbReference type="Proteomes" id="UP000814140"/>
    </source>
</evidence>
<reference evidence="1" key="2">
    <citation type="journal article" date="2022" name="New Phytol.">
        <title>Evolutionary transition to the ectomycorrhizal habit in the genomes of a hyperdiverse lineage of mushroom-forming fungi.</title>
        <authorList>
            <person name="Looney B."/>
            <person name="Miyauchi S."/>
            <person name="Morin E."/>
            <person name="Drula E."/>
            <person name="Courty P.E."/>
            <person name="Kohler A."/>
            <person name="Kuo A."/>
            <person name="LaButti K."/>
            <person name="Pangilinan J."/>
            <person name="Lipzen A."/>
            <person name="Riley R."/>
            <person name="Andreopoulos W."/>
            <person name="He G."/>
            <person name="Johnson J."/>
            <person name="Nolan M."/>
            <person name="Tritt A."/>
            <person name="Barry K.W."/>
            <person name="Grigoriev I.V."/>
            <person name="Nagy L.G."/>
            <person name="Hibbett D."/>
            <person name="Henrissat B."/>
            <person name="Matheny P.B."/>
            <person name="Labbe J."/>
            <person name="Martin F.M."/>
        </authorList>
    </citation>
    <scope>NUCLEOTIDE SEQUENCE</scope>
    <source>
        <strain evidence="1">HHB10654</strain>
    </source>
</reference>
<reference evidence="1" key="1">
    <citation type="submission" date="2021-03" db="EMBL/GenBank/DDBJ databases">
        <authorList>
            <consortium name="DOE Joint Genome Institute"/>
            <person name="Ahrendt S."/>
            <person name="Looney B.P."/>
            <person name="Miyauchi S."/>
            <person name="Morin E."/>
            <person name="Drula E."/>
            <person name="Courty P.E."/>
            <person name="Chicoki N."/>
            <person name="Fauchery L."/>
            <person name="Kohler A."/>
            <person name="Kuo A."/>
            <person name="Labutti K."/>
            <person name="Pangilinan J."/>
            <person name="Lipzen A."/>
            <person name="Riley R."/>
            <person name="Andreopoulos W."/>
            <person name="He G."/>
            <person name="Johnson J."/>
            <person name="Barry K.W."/>
            <person name="Grigoriev I.V."/>
            <person name="Nagy L."/>
            <person name="Hibbett D."/>
            <person name="Henrissat B."/>
            <person name="Matheny P.B."/>
            <person name="Labbe J."/>
            <person name="Martin F."/>
        </authorList>
    </citation>
    <scope>NUCLEOTIDE SEQUENCE</scope>
    <source>
        <strain evidence="1">HHB10654</strain>
    </source>
</reference>
<dbReference type="EMBL" id="MU277192">
    <property type="protein sequence ID" value="KAI0066700.1"/>
    <property type="molecule type" value="Genomic_DNA"/>
</dbReference>
<dbReference type="Proteomes" id="UP000814140">
    <property type="component" value="Unassembled WGS sequence"/>
</dbReference>
<protein>
    <submittedName>
        <fullName evidence="1">Uncharacterized protein</fullName>
    </submittedName>
</protein>
<gene>
    <name evidence="1" type="ORF">BV25DRAFT_1835680</name>
</gene>
<proteinExistence type="predicted"/>
<sequence>MNALGGRAGFSRFSRFSRPSPNIGAVRLSFRAARLSPAAPPCSFAGDSPSAATGVASPLGPGSACASRGPSTGLAFPCVCAWAECGRQRGRPGALRLERPRGTSASAPSLTSLGTGDAGEPEIVGADGAEPGRVVERRGADCLCCGATGYEDGGDEEVPGDAGEAGWTRQEGPPFGEAGGGSGLSDGGCGWDCGARMGELDDAMDDAADIESVPRDGFSSGEEHGSTVVVDGVAEFGEPSTAGVGGIGGRDDAASASGSAMLGLLIEADRRFVWFASRTLLRRHIEPTEIVSGTGDCEDEEKEGAEDVPTFFPLSLSLSLSSFFKLRRLNQRLGFRSTSFVTGSFPLTCTCGRSGIGGTGGTTSCFSVWDQSPHEELVETSCVTQQD</sequence>
<comment type="caution">
    <text evidence="1">The sequence shown here is derived from an EMBL/GenBank/DDBJ whole genome shotgun (WGS) entry which is preliminary data.</text>
</comment>
<accession>A0ACB8TE93</accession>
<evidence type="ECO:0000313" key="1">
    <source>
        <dbReference type="EMBL" id="KAI0066700.1"/>
    </source>
</evidence>
<organism evidence="1 2">
    <name type="scientific">Artomyces pyxidatus</name>
    <dbReference type="NCBI Taxonomy" id="48021"/>
    <lineage>
        <taxon>Eukaryota</taxon>
        <taxon>Fungi</taxon>
        <taxon>Dikarya</taxon>
        <taxon>Basidiomycota</taxon>
        <taxon>Agaricomycotina</taxon>
        <taxon>Agaricomycetes</taxon>
        <taxon>Russulales</taxon>
        <taxon>Auriscalpiaceae</taxon>
        <taxon>Artomyces</taxon>
    </lineage>
</organism>